<protein>
    <submittedName>
        <fullName evidence="1">Uncharacterized protein</fullName>
    </submittedName>
</protein>
<organism evidence="1 2">
    <name type="scientific">Catharanthus roseus</name>
    <name type="common">Madagascar periwinkle</name>
    <name type="synonym">Vinca rosea</name>
    <dbReference type="NCBI Taxonomy" id="4058"/>
    <lineage>
        <taxon>Eukaryota</taxon>
        <taxon>Viridiplantae</taxon>
        <taxon>Streptophyta</taxon>
        <taxon>Embryophyta</taxon>
        <taxon>Tracheophyta</taxon>
        <taxon>Spermatophyta</taxon>
        <taxon>Magnoliopsida</taxon>
        <taxon>eudicotyledons</taxon>
        <taxon>Gunneridae</taxon>
        <taxon>Pentapetalae</taxon>
        <taxon>asterids</taxon>
        <taxon>lamiids</taxon>
        <taxon>Gentianales</taxon>
        <taxon>Apocynaceae</taxon>
        <taxon>Rauvolfioideae</taxon>
        <taxon>Vinceae</taxon>
        <taxon>Catharanthinae</taxon>
        <taxon>Catharanthus</taxon>
    </lineage>
</organism>
<accession>A0ACC0AJM8</accession>
<sequence length="241" mass="27955">MKPSTAWPESFFRIIDNYVLCHHKLRMPDEFDGELSDLIKITTPVGESWHIGVEKVGETLLLHDGWQKFMEHHSVGRGYYLIFNYEGNSKFDVHIFDLTCVQIQYPVTINARKPENPSFTVTMRRYNLRKSFVVLDKMETNLLLQGIPCEFSNKHPLNNVENIMLQDSDGKEWPVRCIRRLGKAAWLSKGWRNFAQEKKLVCGDVAEASRPASTALRFIIGRLPIQACMARIKDRFTKGFY</sequence>
<proteinExistence type="predicted"/>
<dbReference type="Proteomes" id="UP001060085">
    <property type="component" value="Linkage Group LG05"/>
</dbReference>
<evidence type="ECO:0000313" key="1">
    <source>
        <dbReference type="EMBL" id="KAI5661029.1"/>
    </source>
</evidence>
<keyword evidence="2" id="KW-1185">Reference proteome</keyword>
<evidence type="ECO:0000313" key="2">
    <source>
        <dbReference type="Proteomes" id="UP001060085"/>
    </source>
</evidence>
<dbReference type="EMBL" id="CM044705">
    <property type="protein sequence ID" value="KAI5661029.1"/>
    <property type="molecule type" value="Genomic_DNA"/>
</dbReference>
<comment type="caution">
    <text evidence="1">The sequence shown here is derived from an EMBL/GenBank/DDBJ whole genome shotgun (WGS) entry which is preliminary data.</text>
</comment>
<reference evidence="2" key="1">
    <citation type="journal article" date="2023" name="Nat. Plants">
        <title>Single-cell RNA sequencing provides a high-resolution roadmap for understanding the multicellular compartmentation of specialized metabolism.</title>
        <authorList>
            <person name="Sun S."/>
            <person name="Shen X."/>
            <person name="Li Y."/>
            <person name="Li Y."/>
            <person name="Wang S."/>
            <person name="Li R."/>
            <person name="Zhang H."/>
            <person name="Shen G."/>
            <person name="Guo B."/>
            <person name="Wei J."/>
            <person name="Xu J."/>
            <person name="St-Pierre B."/>
            <person name="Chen S."/>
            <person name="Sun C."/>
        </authorList>
    </citation>
    <scope>NUCLEOTIDE SEQUENCE [LARGE SCALE GENOMIC DNA]</scope>
</reference>
<name>A0ACC0AJM8_CATRO</name>
<gene>
    <name evidence="1" type="ORF">M9H77_20352</name>
</gene>